<dbReference type="CDD" id="cd00093">
    <property type="entry name" value="HTH_XRE"/>
    <property type="match status" value="1"/>
</dbReference>
<dbReference type="EMBL" id="WKKZ01000003">
    <property type="protein sequence ID" value="MSE04365.1"/>
    <property type="molecule type" value="Genomic_DNA"/>
</dbReference>
<evidence type="ECO:0000313" key="3">
    <source>
        <dbReference type="EMBL" id="MSE06992.1"/>
    </source>
</evidence>
<dbReference type="Proteomes" id="UP000467635">
    <property type="component" value="Unassembled WGS sequence"/>
</dbReference>
<evidence type="ECO:0000259" key="1">
    <source>
        <dbReference type="PROSITE" id="PS50943"/>
    </source>
</evidence>
<evidence type="ECO:0000313" key="6">
    <source>
        <dbReference type="Proteomes" id="UP000467635"/>
    </source>
</evidence>
<dbReference type="PROSITE" id="PS50943">
    <property type="entry name" value="HTH_CROC1"/>
    <property type="match status" value="1"/>
</dbReference>
<dbReference type="EMBL" id="WKKX01000067">
    <property type="protein sequence ID" value="MSE07702.1"/>
    <property type="molecule type" value="Genomic_DNA"/>
</dbReference>
<dbReference type="SUPFAM" id="SSF47413">
    <property type="entry name" value="lambda repressor-like DNA-binding domains"/>
    <property type="match status" value="1"/>
</dbReference>
<sequence>MTIYQRIKELASEKNISIRELEKQLNFSNGAINKWSSKAPSDKLEKVANYFNVSTDYLLGRSEKKHYYDLTKKDEKDIGIQVDKILNDMTGDVSFYGEPMTKEDKEKLRASLEVAVRVSMIEAKKKFTPKKYRGGNHDNTKDN</sequence>
<protein>
    <submittedName>
        <fullName evidence="2">Helix-turn-helix domain-containing protein</fullName>
    </submittedName>
</protein>
<dbReference type="Proteomes" id="UP000437575">
    <property type="component" value="Unassembled WGS sequence"/>
</dbReference>
<dbReference type="GO" id="GO:0003677">
    <property type="term" value="F:DNA binding"/>
    <property type="evidence" value="ECO:0007669"/>
    <property type="project" value="InterPro"/>
</dbReference>
<dbReference type="Gene3D" id="1.10.260.40">
    <property type="entry name" value="lambda repressor-like DNA-binding domains"/>
    <property type="match status" value="1"/>
</dbReference>
<dbReference type="InterPro" id="IPR001387">
    <property type="entry name" value="Cro/C1-type_HTH"/>
</dbReference>
<feature type="domain" description="HTH cro/C1-type" evidence="1">
    <location>
        <begin position="7"/>
        <end position="58"/>
    </location>
</feature>
<dbReference type="InterPro" id="IPR010982">
    <property type="entry name" value="Lambda_DNA-bd_dom_sf"/>
</dbReference>
<evidence type="ECO:0000313" key="5">
    <source>
        <dbReference type="Proteomes" id="UP000437575"/>
    </source>
</evidence>
<accession>A0A6A8LJW2</accession>
<keyword evidence="3" id="KW-0614">Plasmid</keyword>
<comment type="caution">
    <text evidence="2">The sequence shown here is derived from an EMBL/GenBank/DDBJ whole genome shotgun (WGS) entry which is preliminary data.</text>
</comment>
<name>A0A6A8LJW2_9LACO</name>
<evidence type="ECO:0000313" key="2">
    <source>
        <dbReference type="EMBL" id="MSE04365.1"/>
    </source>
</evidence>
<dbReference type="EMBL" id="WKKZ01001601">
    <property type="protein sequence ID" value="MSE06992.1"/>
    <property type="molecule type" value="Genomic_DNA"/>
</dbReference>
<dbReference type="AlphaFoldDB" id="A0A6A8LJW2"/>
<dbReference type="Pfam" id="PF12844">
    <property type="entry name" value="HTH_19"/>
    <property type="match status" value="1"/>
</dbReference>
<evidence type="ECO:0000313" key="4">
    <source>
        <dbReference type="EMBL" id="MSE07702.1"/>
    </source>
</evidence>
<gene>
    <name evidence="4" type="ORF">GKC33_02905</name>
    <name evidence="2" type="ORF">GKC34_00530</name>
    <name evidence="3" type="ORF">GKC34_15085</name>
</gene>
<organism evidence="2 5">
    <name type="scientific">Ligilactobacillus salivarius</name>
    <dbReference type="NCBI Taxonomy" id="1624"/>
    <lineage>
        <taxon>Bacteria</taxon>
        <taxon>Bacillati</taxon>
        <taxon>Bacillota</taxon>
        <taxon>Bacilli</taxon>
        <taxon>Lactobacillales</taxon>
        <taxon>Lactobacillaceae</taxon>
        <taxon>Ligilactobacillus</taxon>
    </lineage>
</organism>
<dbReference type="SMART" id="SM00530">
    <property type="entry name" value="HTH_XRE"/>
    <property type="match status" value="1"/>
</dbReference>
<proteinExistence type="predicted"/>
<reference evidence="5 6" key="1">
    <citation type="submission" date="2019-11" db="EMBL/GenBank/DDBJ databases">
        <title>Draft Genome Sequence of Plant Growth-Promoting Rhizosphere-Associated Bacteria.</title>
        <authorList>
            <person name="Vasilyev I.Y."/>
            <person name="Radchenko V."/>
            <person name="Ilnitskaya E.V."/>
        </authorList>
    </citation>
    <scope>NUCLEOTIDE SEQUENCE [LARGE SCALE GENOMIC DNA]</scope>
    <source>
        <strain evidence="4 6">VRA_01-1sq_f</strain>
        <strain evidence="2 5">VRA_1sq_f</strain>
        <plasmid evidence="3">unnamed01</plasmid>
    </source>
</reference>
<geneLocation type="plasmid" evidence="3">
    <name>unnamed01</name>
</geneLocation>